<dbReference type="AlphaFoldDB" id="A0A383W175"/>
<dbReference type="SUPFAM" id="SSF56176">
    <property type="entry name" value="FAD-binding/transporter-associated domain-like"/>
    <property type="match status" value="1"/>
</dbReference>
<dbReference type="Gene3D" id="3.30.465.10">
    <property type="match status" value="1"/>
</dbReference>
<dbReference type="Pfam" id="PF01565">
    <property type="entry name" value="FAD_binding_4"/>
    <property type="match status" value="1"/>
</dbReference>
<reference evidence="4 5" key="1">
    <citation type="submission" date="2016-10" db="EMBL/GenBank/DDBJ databases">
        <authorList>
            <person name="Cai Z."/>
        </authorList>
    </citation>
    <scope>NUCLEOTIDE SEQUENCE [LARGE SCALE GENOMIC DNA]</scope>
</reference>
<organism evidence="4 5">
    <name type="scientific">Tetradesmus obliquus</name>
    <name type="common">Green alga</name>
    <name type="synonym">Acutodesmus obliquus</name>
    <dbReference type="NCBI Taxonomy" id="3088"/>
    <lineage>
        <taxon>Eukaryota</taxon>
        <taxon>Viridiplantae</taxon>
        <taxon>Chlorophyta</taxon>
        <taxon>core chlorophytes</taxon>
        <taxon>Chlorophyceae</taxon>
        <taxon>CS clade</taxon>
        <taxon>Sphaeropleales</taxon>
        <taxon>Scenedesmaceae</taxon>
        <taxon>Tetradesmus</taxon>
    </lineage>
</organism>
<name>A0A383W175_TETOB</name>
<dbReference type="PROSITE" id="PS51387">
    <property type="entry name" value="FAD_PCMH"/>
    <property type="match status" value="1"/>
</dbReference>
<dbReference type="GO" id="GO:0071949">
    <property type="term" value="F:FAD binding"/>
    <property type="evidence" value="ECO:0007669"/>
    <property type="project" value="InterPro"/>
</dbReference>
<dbReference type="InterPro" id="IPR016166">
    <property type="entry name" value="FAD-bd_PCMH"/>
</dbReference>
<evidence type="ECO:0000256" key="2">
    <source>
        <dbReference type="ARBA" id="ARBA00023002"/>
    </source>
</evidence>
<dbReference type="InterPro" id="IPR036318">
    <property type="entry name" value="FAD-bd_PCMH-like_sf"/>
</dbReference>
<dbReference type="InterPro" id="IPR007173">
    <property type="entry name" value="ALO_C"/>
</dbReference>
<keyword evidence="2" id="KW-0560">Oxidoreductase</keyword>
<proteinExistence type="predicted"/>
<dbReference type="STRING" id="3088.A0A383W175"/>
<protein>
    <recommendedName>
        <fullName evidence="3">FAD-binding PCMH-type domain-containing protein</fullName>
    </recommendedName>
</protein>
<dbReference type="InterPro" id="IPR006094">
    <property type="entry name" value="Oxid_FAD_bind_N"/>
</dbReference>
<sequence length="587" mass="63029">MHLMATEAGKPAQAYVGGDLIALPVILHCRQLGFHDRSGFACAKGGTSKTKTITLLTQNMRSVLGKNGVNVKVQPGMTVAELQVYATANNLTVPLGTMPGYADLTIGGLVATGAHGFGGKGNSNVADIVKVITFVDGTGKINRVGRNSRVGRGLAGGLGMLGVMTEITLQLQPGLGKARTWSTGARSDKNMAQELQDLWDKHSNMLIYWRPDIAQYKVVISEVVPSSTPFDPPFISTDLTPIGGFVKPGNDDSQQRTGQLITAVHLDVPTANFSKALCLGFGATIMDANQFGWILGFKQGSGGVPEPVILDNATGLTNRVQNSDCDNPGTPQSGTGGCFFEPAAWERIHAKELAAMQTPDPTKLTPSFSFEEAEFTLNRKNLSAFIEDGKLMASKLLPGVCWPGSFFVMRTGGPTSDHIGPQFGSSSDRFLWVEYAQFRPNIPIPGQQAKPRLQKKASALQEYWEQLMVCKYKARPHWGKCWSRVFTSKACPIKDLYPASNWATQLSLQQQYDPAKLFETSMLSAVIAGGVEKPAELPFCTNELGCYCTEDSECGTTGVPIGPGPLCCQTAPTGMSPYKVCLPCTSS</sequence>
<dbReference type="GO" id="GO:0003885">
    <property type="term" value="F:D-arabinono-1,4-lactone oxidase activity"/>
    <property type="evidence" value="ECO:0007669"/>
    <property type="project" value="InterPro"/>
</dbReference>
<feature type="domain" description="FAD-binding PCMH-type" evidence="3">
    <location>
        <begin position="1"/>
        <end position="174"/>
    </location>
</feature>
<dbReference type="InterPro" id="IPR010031">
    <property type="entry name" value="FAD_lactone_oxidase-like"/>
</dbReference>
<dbReference type="PANTHER" id="PTHR43762:SF7">
    <property type="entry name" value="FAD-BINDING PCMH-TYPE DOMAIN-CONTAINING PROTEIN"/>
    <property type="match status" value="1"/>
</dbReference>
<dbReference type="Proteomes" id="UP000256970">
    <property type="component" value="Unassembled WGS sequence"/>
</dbReference>
<comment type="pathway">
    <text evidence="1">Cofactor biosynthesis; L-ascorbate biosynthesis.</text>
</comment>
<evidence type="ECO:0000259" key="3">
    <source>
        <dbReference type="PROSITE" id="PS51387"/>
    </source>
</evidence>
<evidence type="ECO:0000313" key="5">
    <source>
        <dbReference type="Proteomes" id="UP000256970"/>
    </source>
</evidence>
<evidence type="ECO:0000256" key="1">
    <source>
        <dbReference type="ARBA" id="ARBA00005147"/>
    </source>
</evidence>
<dbReference type="PANTHER" id="PTHR43762">
    <property type="entry name" value="L-GULONOLACTONE OXIDASE"/>
    <property type="match status" value="1"/>
</dbReference>
<dbReference type="EMBL" id="FNXT01000989">
    <property type="protein sequence ID" value="SZX70416.1"/>
    <property type="molecule type" value="Genomic_DNA"/>
</dbReference>
<dbReference type="InterPro" id="IPR016169">
    <property type="entry name" value="FAD-bd_PCMH_sub2"/>
</dbReference>
<gene>
    <name evidence="4" type="ORF">BQ4739_LOCUS10632</name>
</gene>
<dbReference type="Pfam" id="PF04030">
    <property type="entry name" value="ALO"/>
    <property type="match status" value="1"/>
</dbReference>
<evidence type="ECO:0000313" key="4">
    <source>
        <dbReference type="EMBL" id="SZX70416.1"/>
    </source>
</evidence>
<dbReference type="GO" id="GO:0016020">
    <property type="term" value="C:membrane"/>
    <property type="evidence" value="ECO:0007669"/>
    <property type="project" value="InterPro"/>
</dbReference>
<accession>A0A383W175</accession>
<keyword evidence="5" id="KW-1185">Reference proteome</keyword>